<gene>
    <name evidence="1" type="ORF">IFU03_27365</name>
</gene>
<proteinExistence type="predicted"/>
<dbReference type="Proteomes" id="UP000610293">
    <property type="component" value="Unassembled WGS sequence"/>
</dbReference>
<accession>A0AAE2U9X2</accession>
<evidence type="ECO:0000313" key="1">
    <source>
        <dbReference type="EMBL" id="MBD8273473.1"/>
    </source>
</evidence>
<organism evidence="1 2">
    <name type="scientific">Pseudomonas fluorescens</name>
    <dbReference type="NCBI Taxonomy" id="294"/>
    <lineage>
        <taxon>Bacteria</taxon>
        <taxon>Pseudomonadati</taxon>
        <taxon>Pseudomonadota</taxon>
        <taxon>Gammaproteobacteria</taxon>
        <taxon>Pseudomonadales</taxon>
        <taxon>Pseudomonadaceae</taxon>
        <taxon>Pseudomonas</taxon>
    </lineage>
</organism>
<protein>
    <submittedName>
        <fullName evidence="1">VRR-NUC domain-containing protein</fullName>
    </submittedName>
</protein>
<evidence type="ECO:0000313" key="2">
    <source>
        <dbReference type="Proteomes" id="UP000610293"/>
    </source>
</evidence>
<dbReference type="AlphaFoldDB" id="A0AAE2U9X2"/>
<sequence>MPGPLAPAVARIIDGAYRAYRANQAFENTKTAAELAQL</sequence>
<comment type="caution">
    <text evidence="1">The sequence shown here is derived from an EMBL/GenBank/DDBJ whole genome shotgun (WGS) entry which is preliminary data.</text>
</comment>
<dbReference type="EMBL" id="JACYNJ010000038">
    <property type="protein sequence ID" value="MBD8273473.1"/>
    <property type="molecule type" value="Genomic_DNA"/>
</dbReference>
<reference evidence="1" key="1">
    <citation type="journal article" date="2020" name="FEMS Microbiol. Ecol.">
        <title>Temporal dynamics of bacterial communities during seed development and maturation.</title>
        <authorList>
            <person name="Chesneau G."/>
            <person name="Torres-Cortes G."/>
            <person name="Briand M."/>
            <person name="Darrasse A."/>
            <person name="Preveaux A."/>
            <person name="Marais C."/>
            <person name="Jacques M.A."/>
            <person name="Shade A."/>
            <person name="Barret M."/>
        </authorList>
    </citation>
    <scope>NUCLEOTIDE SEQUENCE</scope>
    <source>
        <strain evidence="1">CFBP13533</strain>
    </source>
</reference>
<name>A0AAE2U9X2_PSEFL</name>
<feature type="non-terminal residue" evidence="1">
    <location>
        <position position="38"/>
    </location>
</feature>